<comment type="caution">
    <text evidence="3">The sequence shown here is derived from an EMBL/GenBank/DDBJ whole genome shotgun (WGS) entry which is preliminary data.</text>
</comment>
<feature type="compositionally biased region" description="Polar residues" evidence="2">
    <location>
        <begin position="40"/>
        <end position="49"/>
    </location>
</feature>
<name>A0A9Q1KVH1_9CARY</name>
<dbReference type="PANTHER" id="PTHR31029:SF4">
    <property type="entry name" value="CYCLIN-DEPENDENT KINASE-LIKE PROTEIN"/>
    <property type="match status" value="1"/>
</dbReference>
<dbReference type="Proteomes" id="UP001153076">
    <property type="component" value="Unassembled WGS sequence"/>
</dbReference>
<feature type="region of interest" description="Disordered" evidence="2">
    <location>
        <begin position="1"/>
        <end position="99"/>
    </location>
</feature>
<evidence type="ECO:0000256" key="2">
    <source>
        <dbReference type="SAM" id="MobiDB-lite"/>
    </source>
</evidence>
<dbReference type="OrthoDB" id="785851at2759"/>
<evidence type="ECO:0000313" key="4">
    <source>
        <dbReference type="Proteomes" id="UP001153076"/>
    </source>
</evidence>
<feature type="region of interest" description="Disordered" evidence="2">
    <location>
        <begin position="131"/>
        <end position="152"/>
    </location>
</feature>
<dbReference type="PANTHER" id="PTHR31029">
    <property type="entry name" value="CYCLIN-DEPENDENT KINASE-LIKE PROTEIN"/>
    <property type="match status" value="1"/>
</dbReference>
<proteinExistence type="predicted"/>
<feature type="compositionally biased region" description="Pro residues" evidence="2">
    <location>
        <begin position="1"/>
        <end position="12"/>
    </location>
</feature>
<feature type="coiled-coil region" evidence="1">
    <location>
        <begin position="171"/>
        <end position="205"/>
    </location>
</feature>
<evidence type="ECO:0008006" key="5">
    <source>
        <dbReference type="Google" id="ProtNLM"/>
    </source>
</evidence>
<dbReference type="EMBL" id="JAKOGI010000022">
    <property type="protein sequence ID" value="KAJ8449357.1"/>
    <property type="molecule type" value="Genomic_DNA"/>
</dbReference>
<protein>
    <recommendedName>
        <fullName evidence="5">IRK-interacting protein</fullName>
    </recommendedName>
</protein>
<reference evidence="3" key="1">
    <citation type="submission" date="2022-04" db="EMBL/GenBank/DDBJ databases">
        <title>Carnegiea gigantea Genome sequencing and assembly v2.</title>
        <authorList>
            <person name="Copetti D."/>
            <person name="Sanderson M.J."/>
            <person name="Burquez A."/>
            <person name="Wojciechowski M.F."/>
        </authorList>
    </citation>
    <scope>NUCLEOTIDE SEQUENCE</scope>
    <source>
        <strain evidence="3">SGP5-SGP5p</strain>
        <tissue evidence="3">Aerial part</tissue>
    </source>
</reference>
<sequence>MAPPSSSPPSLPPHRSHLFTPIQEGNESEETEERHPFGSATPSATSSGCADSYVHRPTPLHERSKKPSGRPRRLENPSPVGEDRTVSCNNCRPTSREKTSVVVVPVDHPHSSSIIPSPNGGLFKSLITGLSRRSPKPAAGEPSSSSTEREEQWRLAVAELSHKLVQTTKKRDEAVLEASRLKYSMAELEKKLNRLEVYCHNLKSGLEICGLNKNPNQAASPVRASPQFSHFRVDNHDLIIKHFLVSVSEARASIRILSRALTSQLKLMGVKVFERLSTILRSYEIKLSSSNNPRSLQFYLEALLSAAFYQDFESSGFSRSSPNRVLNPIERSETNYEAFNGLKDLAWEEVLSKGTKHFSEEFSRFCDRKMSEIVAMLGWSRPWPEQLLQAFFGASKTVWLVHLLANSVHPALTIFRVDKMVHFDPVYMEDMGGDKAKRLVPTMVRIMVAPGFYVYDNVVKCKVLCRYYDTTSTATTNGDDNRIPLSPP</sequence>
<keyword evidence="1" id="KW-0175">Coiled coil</keyword>
<dbReference type="AlphaFoldDB" id="A0A9Q1KVH1"/>
<dbReference type="InterPro" id="IPR042316">
    <property type="entry name" value="IRKI-like"/>
</dbReference>
<evidence type="ECO:0000256" key="1">
    <source>
        <dbReference type="SAM" id="Coils"/>
    </source>
</evidence>
<accession>A0A9Q1KVH1</accession>
<organism evidence="3 4">
    <name type="scientific">Carnegiea gigantea</name>
    <dbReference type="NCBI Taxonomy" id="171969"/>
    <lineage>
        <taxon>Eukaryota</taxon>
        <taxon>Viridiplantae</taxon>
        <taxon>Streptophyta</taxon>
        <taxon>Embryophyta</taxon>
        <taxon>Tracheophyta</taxon>
        <taxon>Spermatophyta</taxon>
        <taxon>Magnoliopsida</taxon>
        <taxon>eudicotyledons</taxon>
        <taxon>Gunneridae</taxon>
        <taxon>Pentapetalae</taxon>
        <taxon>Caryophyllales</taxon>
        <taxon>Cactineae</taxon>
        <taxon>Cactaceae</taxon>
        <taxon>Cactoideae</taxon>
        <taxon>Echinocereeae</taxon>
        <taxon>Carnegiea</taxon>
    </lineage>
</organism>
<keyword evidence="4" id="KW-1185">Reference proteome</keyword>
<gene>
    <name evidence="3" type="ORF">Cgig2_002489</name>
</gene>
<evidence type="ECO:0000313" key="3">
    <source>
        <dbReference type="EMBL" id="KAJ8449357.1"/>
    </source>
</evidence>